<proteinExistence type="predicted"/>
<evidence type="ECO:0000313" key="1">
    <source>
        <dbReference type="EMBL" id="WAQ95822.1"/>
    </source>
</evidence>
<keyword evidence="2" id="KW-1185">Reference proteome</keyword>
<protein>
    <submittedName>
        <fullName evidence="1">Uncharacterized protein</fullName>
    </submittedName>
</protein>
<evidence type="ECO:0000313" key="2">
    <source>
        <dbReference type="Proteomes" id="UP001164746"/>
    </source>
</evidence>
<dbReference type="EMBL" id="CP111013">
    <property type="protein sequence ID" value="WAQ95822.1"/>
    <property type="molecule type" value="Genomic_DNA"/>
</dbReference>
<name>A0ABY7DGJ5_MYAAR</name>
<organism evidence="1 2">
    <name type="scientific">Mya arenaria</name>
    <name type="common">Soft-shell clam</name>
    <dbReference type="NCBI Taxonomy" id="6604"/>
    <lineage>
        <taxon>Eukaryota</taxon>
        <taxon>Metazoa</taxon>
        <taxon>Spiralia</taxon>
        <taxon>Lophotrochozoa</taxon>
        <taxon>Mollusca</taxon>
        <taxon>Bivalvia</taxon>
        <taxon>Autobranchia</taxon>
        <taxon>Heteroconchia</taxon>
        <taxon>Euheterodonta</taxon>
        <taxon>Imparidentia</taxon>
        <taxon>Neoheterodontei</taxon>
        <taxon>Myida</taxon>
        <taxon>Myoidea</taxon>
        <taxon>Myidae</taxon>
        <taxon>Mya</taxon>
    </lineage>
</organism>
<reference evidence="1" key="1">
    <citation type="submission" date="2022-11" db="EMBL/GenBank/DDBJ databases">
        <title>Centuries of genome instability and evolution in soft-shell clam transmissible cancer (bioRxiv).</title>
        <authorList>
            <person name="Hart S.F.M."/>
            <person name="Yonemitsu M.A."/>
            <person name="Giersch R.M."/>
            <person name="Beal B.F."/>
            <person name="Arriagada G."/>
            <person name="Davis B.W."/>
            <person name="Ostrander E.A."/>
            <person name="Goff S.P."/>
            <person name="Metzger M.J."/>
        </authorList>
    </citation>
    <scope>NUCLEOTIDE SEQUENCE</scope>
    <source>
        <strain evidence="1">MELC-2E11</strain>
        <tissue evidence="1">Siphon/mantle</tissue>
    </source>
</reference>
<dbReference type="Proteomes" id="UP001164746">
    <property type="component" value="Chromosome 2"/>
</dbReference>
<sequence length="395" mass="45349">MANKENIGTHLKTRSYSDNFDWNEHCFICGCKCDPNCKSSSQGYSRSWSYFESSISTDHNSIYHKVLKTALQINDKTIIDRLSAVANGDLVAVEARYHRRKGCLATYYSYARTGGRTPPKTVFIESDKYSEIYIKAAERLKEECEHSIVVQNKVFYLSTLRERFIQVATDAYKKPSQSPTPVFESSVTLDEINSVEPNAVKCVRLKELLYSLGRSSVFCDDLAEDKKVPNWSIFFANSIGQANQTISTIDDWVIIMAKQQITALYTQHFFGPKRLCMKSFCQAFATHVVRLLDEFREEGRKVSPTFQLMPLLFASNYTIYATFMSIQILTMNRLPTEVEEGFLAGLFKKTETRKYRGDCSSCRNVDVRGELKVSKDWKMFLSNGQNKERLIQFYS</sequence>
<accession>A0ABY7DGJ5</accession>
<gene>
    <name evidence="1" type="ORF">MAR_028512</name>
</gene>